<reference evidence="1 2" key="1">
    <citation type="journal article" date="2016" name="Nat. Commun.">
        <title>Thousands of microbial genomes shed light on interconnected biogeochemical processes in an aquifer system.</title>
        <authorList>
            <person name="Anantharaman K."/>
            <person name="Brown C.T."/>
            <person name="Hug L.A."/>
            <person name="Sharon I."/>
            <person name="Castelle C.J."/>
            <person name="Probst A.J."/>
            <person name="Thomas B.C."/>
            <person name="Singh A."/>
            <person name="Wilkins M.J."/>
            <person name="Karaoz U."/>
            <person name="Brodie E.L."/>
            <person name="Williams K.H."/>
            <person name="Hubbard S.S."/>
            <person name="Banfield J.F."/>
        </authorList>
    </citation>
    <scope>NUCLEOTIDE SEQUENCE [LARGE SCALE GENOMIC DNA]</scope>
</reference>
<dbReference type="AlphaFoldDB" id="A0A1F6ENC9"/>
<dbReference type="Proteomes" id="UP000178587">
    <property type="component" value="Unassembled WGS sequence"/>
</dbReference>
<dbReference type="EMBL" id="MFLU01000007">
    <property type="protein sequence ID" value="OGG75156.1"/>
    <property type="molecule type" value="Genomic_DNA"/>
</dbReference>
<organism evidence="1 2">
    <name type="scientific">Candidatus Kaiserbacteria bacterium RIFCSPLOWO2_01_FULL_50_24</name>
    <dbReference type="NCBI Taxonomy" id="1798507"/>
    <lineage>
        <taxon>Bacteria</taxon>
        <taxon>Candidatus Kaiseribacteriota</taxon>
    </lineage>
</organism>
<gene>
    <name evidence="1" type="ORF">A3A34_02260</name>
</gene>
<comment type="caution">
    <text evidence="1">The sequence shown here is derived from an EMBL/GenBank/DDBJ whole genome shotgun (WGS) entry which is preliminary data.</text>
</comment>
<evidence type="ECO:0000313" key="1">
    <source>
        <dbReference type="EMBL" id="OGG75156.1"/>
    </source>
</evidence>
<sequence>MNERSFEAGANMQRQTKENDAYDNYRTLGGIINEKDYTSALGRAEKTATLNTTLVQQAKNIATYAGIVLKNSGDPRVNLYAALRADNKPKDVEHHHSQMSDQRLFAEALRMLGDTDALNKTIAAYPNISF</sequence>
<evidence type="ECO:0000313" key="2">
    <source>
        <dbReference type="Proteomes" id="UP000178587"/>
    </source>
</evidence>
<proteinExistence type="predicted"/>
<protein>
    <submittedName>
        <fullName evidence="1">Uncharacterized protein</fullName>
    </submittedName>
</protein>
<accession>A0A1F6ENC9</accession>
<name>A0A1F6ENC9_9BACT</name>